<accession>A0A6J5DH49</accession>
<evidence type="ECO:0000313" key="2">
    <source>
        <dbReference type="Proteomes" id="UP000494135"/>
    </source>
</evidence>
<proteinExistence type="predicted"/>
<reference evidence="1 2" key="1">
    <citation type="submission" date="2020-04" db="EMBL/GenBank/DDBJ databases">
        <authorList>
            <person name="De Canck E."/>
        </authorList>
    </citation>
    <scope>NUCLEOTIDE SEQUENCE [LARGE SCALE GENOMIC DNA]</scope>
    <source>
        <strain evidence="1 2">LMG 29660</strain>
    </source>
</reference>
<protein>
    <submittedName>
        <fullName evidence="1">Uncharacterized protein</fullName>
    </submittedName>
</protein>
<name>A0A6J5DH49_9BURK</name>
<sequence>MKPAVKAKNASVNRMKSRSLMTFTDIFEFLLNRADQYRSGLINA</sequence>
<organism evidence="1 2">
    <name type="scientific">Burkholderia puraquae</name>
    <dbReference type="NCBI Taxonomy" id="1904757"/>
    <lineage>
        <taxon>Bacteria</taxon>
        <taxon>Pseudomonadati</taxon>
        <taxon>Pseudomonadota</taxon>
        <taxon>Betaproteobacteria</taxon>
        <taxon>Burkholderiales</taxon>
        <taxon>Burkholderiaceae</taxon>
        <taxon>Burkholderia</taxon>
        <taxon>Burkholderia cepacia complex</taxon>
    </lineage>
</organism>
<dbReference type="AlphaFoldDB" id="A0A6J5DH49"/>
<dbReference type="Proteomes" id="UP000494135">
    <property type="component" value="Unassembled WGS sequence"/>
</dbReference>
<dbReference type="EMBL" id="CADIKG010000003">
    <property type="protein sequence ID" value="CAB3752794.1"/>
    <property type="molecule type" value="Genomic_DNA"/>
</dbReference>
<evidence type="ECO:0000313" key="1">
    <source>
        <dbReference type="EMBL" id="CAB3752794.1"/>
    </source>
</evidence>
<gene>
    <name evidence="1" type="ORF">LMG29660_01904</name>
</gene>